<accession>A0A2G3A5C8</accession>
<dbReference type="GO" id="GO:0005634">
    <property type="term" value="C:nucleus"/>
    <property type="evidence" value="ECO:0007669"/>
    <property type="project" value="UniProtKB-SubCell"/>
</dbReference>
<dbReference type="Gramene" id="PHT89418">
    <property type="protein sequence ID" value="PHT89418"/>
    <property type="gene ID" value="T459_04531"/>
</dbReference>
<proteinExistence type="predicted"/>
<dbReference type="Proteomes" id="UP000222542">
    <property type="component" value="Unassembled WGS sequence"/>
</dbReference>
<keyword evidence="8" id="KW-1185">Reference proteome</keyword>
<dbReference type="GO" id="GO:0006357">
    <property type="term" value="P:regulation of transcription by RNA polymerase II"/>
    <property type="evidence" value="ECO:0000318"/>
    <property type="project" value="GO_Central"/>
</dbReference>
<keyword evidence="4" id="KW-0804">Transcription</keyword>
<dbReference type="GO" id="GO:0000981">
    <property type="term" value="F:DNA-binding transcription factor activity, RNA polymerase II-specific"/>
    <property type="evidence" value="ECO:0000318"/>
    <property type="project" value="GO_Central"/>
</dbReference>
<dbReference type="InterPro" id="IPR036879">
    <property type="entry name" value="TF_MADSbox_sf"/>
</dbReference>
<evidence type="ECO:0000259" key="6">
    <source>
        <dbReference type="PROSITE" id="PS50066"/>
    </source>
</evidence>
<dbReference type="InterPro" id="IPR002100">
    <property type="entry name" value="TF_MADSbox"/>
</dbReference>
<evidence type="ECO:0000313" key="7">
    <source>
        <dbReference type="EMBL" id="PHT89418.1"/>
    </source>
</evidence>
<comment type="caution">
    <text evidence="7">The sequence shown here is derived from an EMBL/GenBank/DDBJ whole genome shotgun (WGS) entry which is preliminary data.</text>
</comment>
<dbReference type="GO" id="GO:0000978">
    <property type="term" value="F:RNA polymerase II cis-regulatory region sequence-specific DNA binding"/>
    <property type="evidence" value="ECO:0000318"/>
    <property type="project" value="GO_Central"/>
</dbReference>
<evidence type="ECO:0000256" key="4">
    <source>
        <dbReference type="ARBA" id="ARBA00023163"/>
    </source>
</evidence>
<protein>
    <recommendedName>
        <fullName evidence="6">MADS-box domain-containing protein</fullName>
    </recommendedName>
</protein>
<dbReference type="EMBL" id="AYRZ02000002">
    <property type="protein sequence ID" value="PHT89418.1"/>
    <property type="molecule type" value="Genomic_DNA"/>
</dbReference>
<dbReference type="Gene3D" id="3.40.1810.10">
    <property type="entry name" value="Transcription factor, MADS-box"/>
    <property type="match status" value="1"/>
</dbReference>
<evidence type="ECO:0000313" key="8">
    <source>
        <dbReference type="Proteomes" id="UP000222542"/>
    </source>
</evidence>
<evidence type="ECO:0000256" key="1">
    <source>
        <dbReference type="ARBA" id="ARBA00004123"/>
    </source>
</evidence>
<keyword evidence="2" id="KW-0805">Transcription regulation</keyword>
<comment type="subcellular location">
    <subcellularLocation>
        <location evidence="1">Nucleus</location>
    </subcellularLocation>
</comment>
<reference evidence="7 8" key="1">
    <citation type="journal article" date="2014" name="Nat. Genet.">
        <title>Genome sequence of the hot pepper provides insights into the evolution of pungency in Capsicum species.</title>
        <authorList>
            <person name="Kim S."/>
            <person name="Park M."/>
            <person name="Yeom S.I."/>
            <person name="Kim Y.M."/>
            <person name="Lee J.M."/>
            <person name="Lee H.A."/>
            <person name="Seo E."/>
            <person name="Choi J."/>
            <person name="Cheong K."/>
            <person name="Kim K.T."/>
            <person name="Jung K."/>
            <person name="Lee G.W."/>
            <person name="Oh S.K."/>
            <person name="Bae C."/>
            <person name="Kim S.B."/>
            <person name="Lee H.Y."/>
            <person name="Kim S.Y."/>
            <person name="Kim M.S."/>
            <person name="Kang B.C."/>
            <person name="Jo Y.D."/>
            <person name="Yang H.B."/>
            <person name="Jeong H.J."/>
            <person name="Kang W.H."/>
            <person name="Kwon J.K."/>
            <person name="Shin C."/>
            <person name="Lim J.Y."/>
            <person name="Park J.H."/>
            <person name="Huh J.H."/>
            <person name="Kim J.S."/>
            <person name="Kim B.D."/>
            <person name="Cohen O."/>
            <person name="Paran I."/>
            <person name="Suh M.C."/>
            <person name="Lee S.B."/>
            <person name="Kim Y.K."/>
            <person name="Shin Y."/>
            <person name="Noh S.J."/>
            <person name="Park J."/>
            <person name="Seo Y.S."/>
            <person name="Kwon S.Y."/>
            <person name="Kim H.A."/>
            <person name="Park J.M."/>
            <person name="Kim H.J."/>
            <person name="Choi S.B."/>
            <person name="Bosland P.W."/>
            <person name="Reeves G."/>
            <person name="Jo S.H."/>
            <person name="Lee B.W."/>
            <person name="Cho H.T."/>
            <person name="Choi H.S."/>
            <person name="Lee M.S."/>
            <person name="Yu Y."/>
            <person name="Do Choi Y."/>
            <person name="Park B.S."/>
            <person name="van Deynze A."/>
            <person name="Ashrafi H."/>
            <person name="Hill T."/>
            <person name="Kim W.T."/>
            <person name="Pai H.S."/>
            <person name="Ahn H.K."/>
            <person name="Yeam I."/>
            <person name="Giovannoni J.J."/>
            <person name="Rose J.K."/>
            <person name="Sorensen I."/>
            <person name="Lee S.J."/>
            <person name="Kim R.W."/>
            <person name="Choi I.Y."/>
            <person name="Choi B.S."/>
            <person name="Lim J.S."/>
            <person name="Lee Y.H."/>
            <person name="Choi D."/>
        </authorList>
    </citation>
    <scope>NUCLEOTIDE SEQUENCE [LARGE SCALE GENOMIC DNA]</scope>
    <source>
        <strain evidence="8">cv. CM334</strain>
    </source>
</reference>
<reference evidence="7 8" key="2">
    <citation type="journal article" date="2017" name="Genome Biol.">
        <title>New reference genome sequences of hot pepper reveal the massive evolution of plant disease-resistance genes by retroduplication.</title>
        <authorList>
            <person name="Kim S."/>
            <person name="Park J."/>
            <person name="Yeom S.I."/>
            <person name="Kim Y.M."/>
            <person name="Seo E."/>
            <person name="Kim K.T."/>
            <person name="Kim M.S."/>
            <person name="Lee J.M."/>
            <person name="Cheong K."/>
            <person name="Shin H.S."/>
            <person name="Kim S.B."/>
            <person name="Han K."/>
            <person name="Lee J."/>
            <person name="Park M."/>
            <person name="Lee H.A."/>
            <person name="Lee H.Y."/>
            <person name="Lee Y."/>
            <person name="Oh S."/>
            <person name="Lee J.H."/>
            <person name="Choi E."/>
            <person name="Choi E."/>
            <person name="Lee S.E."/>
            <person name="Jeon J."/>
            <person name="Kim H."/>
            <person name="Choi G."/>
            <person name="Song H."/>
            <person name="Lee J."/>
            <person name="Lee S.C."/>
            <person name="Kwon J.K."/>
            <person name="Lee H.Y."/>
            <person name="Koo N."/>
            <person name="Hong Y."/>
            <person name="Kim R.W."/>
            <person name="Kang W.H."/>
            <person name="Huh J.H."/>
            <person name="Kang B.C."/>
            <person name="Yang T.J."/>
            <person name="Lee Y.H."/>
            <person name="Bennetzen J.L."/>
            <person name="Choi D."/>
        </authorList>
    </citation>
    <scope>NUCLEOTIDE SEQUENCE [LARGE SCALE GENOMIC DNA]</scope>
    <source>
        <strain evidence="8">cv. CM334</strain>
    </source>
</reference>
<gene>
    <name evidence="7" type="ORF">T459_04531</name>
</gene>
<dbReference type="SMR" id="A0A2G3A5C8"/>
<dbReference type="PROSITE" id="PS50066">
    <property type="entry name" value="MADS_BOX_2"/>
    <property type="match status" value="1"/>
</dbReference>
<dbReference type="GO" id="GO:0046983">
    <property type="term" value="F:protein dimerization activity"/>
    <property type="evidence" value="ECO:0007669"/>
    <property type="project" value="InterPro"/>
</dbReference>
<sequence>MKVLDSEAARFTAFEKGIKSLIKKADKLSITTRARVAFVTFSPYGIYAYDSSKNINEIIDNFLSHQKNQTTSTNVVALLPSLSRESYMMNDANVGPNNEKASPDN</sequence>
<evidence type="ECO:0000256" key="5">
    <source>
        <dbReference type="ARBA" id="ARBA00023242"/>
    </source>
</evidence>
<evidence type="ECO:0000256" key="2">
    <source>
        <dbReference type="ARBA" id="ARBA00023015"/>
    </source>
</evidence>
<organism evidence="7 8">
    <name type="scientific">Capsicum annuum</name>
    <name type="common">Capsicum pepper</name>
    <dbReference type="NCBI Taxonomy" id="4072"/>
    <lineage>
        <taxon>Eukaryota</taxon>
        <taxon>Viridiplantae</taxon>
        <taxon>Streptophyta</taxon>
        <taxon>Embryophyta</taxon>
        <taxon>Tracheophyta</taxon>
        <taxon>Spermatophyta</taxon>
        <taxon>Magnoliopsida</taxon>
        <taxon>eudicotyledons</taxon>
        <taxon>Gunneridae</taxon>
        <taxon>Pentapetalae</taxon>
        <taxon>asterids</taxon>
        <taxon>lamiids</taxon>
        <taxon>Solanales</taxon>
        <taxon>Solanaceae</taxon>
        <taxon>Solanoideae</taxon>
        <taxon>Capsiceae</taxon>
        <taxon>Capsicum</taxon>
    </lineage>
</organism>
<keyword evidence="5" id="KW-0539">Nucleus</keyword>
<keyword evidence="3" id="KW-0238">DNA-binding</keyword>
<evidence type="ECO:0000256" key="3">
    <source>
        <dbReference type="ARBA" id="ARBA00023125"/>
    </source>
</evidence>
<dbReference type="Pfam" id="PF00319">
    <property type="entry name" value="SRF-TF"/>
    <property type="match status" value="1"/>
</dbReference>
<dbReference type="AlphaFoldDB" id="A0A2G3A5C8"/>
<name>A0A2G3A5C8_CAPAN</name>
<dbReference type="SUPFAM" id="SSF55455">
    <property type="entry name" value="SRF-like"/>
    <property type="match status" value="1"/>
</dbReference>
<feature type="domain" description="MADS-box" evidence="6">
    <location>
        <begin position="1"/>
        <end position="54"/>
    </location>
</feature>